<dbReference type="EMBL" id="JAAOIW010000043">
    <property type="protein sequence ID" value="NHN35551.1"/>
    <property type="molecule type" value="Genomic_DNA"/>
</dbReference>
<proteinExistence type="predicted"/>
<reference evidence="1" key="1">
    <citation type="submission" date="2020-03" db="EMBL/GenBank/DDBJ databases">
        <title>Draft sequencing of Paenibacilllus sp. S3N08.</title>
        <authorList>
            <person name="Kim D.-U."/>
        </authorList>
    </citation>
    <scope>NUCLEOTIDE SEQUENCE</scope>
    <source>
        <strain evidence="1">S3N08</strain>
    </source>
</reference>
<dbReference type="RefSeq" id="WP_166158618.1">
    <property type="nucleotide sequence ID" value="NZ_JAAOIW010000043.1"/>
</dbReference>
<sequence>MDKEGYYIMIFRGTTKMRLASVLAAIANVLDSEMAPDGKLDMIEIIKNAAITAEADEPEIEYEK</sequence>
<evidence type="ECO:0000313" key="2">
    <source>
        <dbReference type="Proteomes" id="UP001165962"/>
    </source>
</evidence>
<organism evidence="1 2">
    <name type="scientific">Paenibacillus agricola</name>
    <dbReference type="NCBI Taxonomy" id="2716264"/>
    <lineage>
        <taxon>Bacteria</taxon>
        <taxon>Bacillati</taxon>
        <taxon>Bacillota</taxon>
        <taxon>Bacilli</taxon>
        <taxon>Bacillales</taxon>
        <taxon>Paenibacillaceae</taxon>
        <taxon>Paenibacillus</taxon>
    </lineage>
</organism>
<keyword evidence="2" id="KW-1185">Reference proteome</keyword>
<accession>A0ABX0JJK8</accession>
<dbReference type="Proteomes" id="UP001165962">
    <property type="component" value="Unassembled WGS sequence"/>
</dbReference>
<name>A0ABX0JJK8_9BACL</name>
<evidence type="ECO:0000313" key="1">
    <source>
        <dbReference type="EMBL" id="NHN35551.1"/>
    </source>
</evidence>
<gene>
    <name evidence="1" type="ORF">G9U52_38350</name>
</gene>
<protein>
    <submittedName>
        <fullName evidence="1">Uncharacterized protein</fullName>
    </submittedName>
</protein>
<comment type="caution">
    <text evidence="1">The sequence shown here is derived from an EMBL/GenBank/DDBJ whole genome shotgun (WGS) entry which is preliminary data.</text>
</comment>